<dbReference type="Pfam" id="PF13578">
    <property type="entry name" value="Methyltransf_24"/>
    <property type="match status" value="1"/>
</dbReference>
<dbReference type="PANTHER" id="PTHR43179:SF7">
    <property type="entry name" value="RHAMNOSYLTRANSFERASE WBBL"/>
    <property type="match status" value="1"/>
</dbReference>
<reference evidence="2 3" key="1">
    <citation type="submission" date="2018-07" db="EMBL/GenBank/DDBJ databases">
        <title>High-quality-draft genome sequence of Gaiella occulta.</title>
        <authorList>
            <person name="Severino R."/>
            <person name="Froufe H.J.C."/>
            <person name="Rainey F.A."/>
            <person name="Barroso C."/>
            <person name="Albuquerque L."/>
            <person name="Lobo-Da-Cunha A."/>
            <person name="Da Costa M.S."/>
            <person name="Egas C."/>
        </authorList>
    </citation>
    <scope>NUCLEOTIDE SEQUENCE [LARGE SCALE GENOMIC DNA]</scope>
    <source>
        <strain evidence="2 3">F2-233</strain>
    </source>
</reference>
<accession>A0A7M2YVV2</accession>
<dbReference type="GO" id="GO:0016757">
    <property type="term" value="F:glycosyltransferase activity"/>
    <property type="evidence" value="ECO:0007669"/>
    <property type="project" value="UniProtKB-KW"/>
</dbReference>
<evidence type="ECO:0000259" key="1">
    <source>
        <dbReference type="Pfam" id="PF00535"/>
    </source>
</evidence>
<dbReference type="RefSeq" id="WP_114796266.1">
    <property type="nucleotide sequence ID" value="NZ_QQZY01000004.1"/>
</dbReference>
<dbReference type="InterPro" id="IPR029044">
    <property type="entry name" value="Nucleotide-diphossugar_trans"/>
</dbReference>
<organism evidence="2 3">
    <name type="scientific">Gaiella occulta</name>
    <dbReference type="NCBI Taxonomy" id="1002870"/>
    <lineage>
        <taxon>Bacteria</taxon>
        <taxon>Bacillati</taxon>
        <taxon>Actinomycetota</taxon>
        <taxon>Thermoleophilia</taxon>
        <taxon>Gaiellales</taxon>
        <taxon>Gaiellaceae</taxon>
        <taxon>Gaiella</taxon>
    </lineage>
</organism>
<dbReference type="OrthoDB" id="9788101at2"/>
<name>A0A7M2YVV2_9ACTN</name>
<dbReference type="AlphaFoldDB" id="A0A7M2YVV2"/>
<dbReference type="Pfam" id="PF13641">
    <property type="entry name" value="Glyco_tranf_2_3"/>
    <property type="match status" value="1"/>
</dbReference>
<dbReference type="EMBL" id="QQZY01000004">
    <property type="protein sequence ID" value="RDI74261.1"/>
    <property type="molecule type" value="Genomic_DNA"/>
</dbReference>
<dbReference type="CDD" id="cd04184">
    <property type="entry name" value="GT2_RfbC_Mx_like"/>
    <property type="match status" value="1"/>
</dbReference>
<protein>
    <submittedName>
        <fullName evidence="2">Glycosyl transferase family 2</fullName>
    </submittedName>
</protein>
<evidence type="ECO:0000313" key="3">
    <source>
        <dbReference type="Proteomes" id="UP000254134"/>
    </source>
</evidence>
<sequence length="931" mass="105494">MRFVSPISFLYPERLAGAPSAWIPHVPFAFWLVEALRPSSIVELGTHTGVSYFAFCQAVQHLGLDTRCRAIDSWLGDEHAGYYGEDIYEDVRAYNDAHYSKFSELLRMTFDEAASRFADGSVDLLHIDGCHMHEAVRHDFETWSPKLSQRAVVLFHDTNVQERGFGVFRLWDELREQYPHFEFLHGSGLGVLGWGPTGSTDINALLSLNQNAVLIAKTRAAYERLGGSLLDWHGIRDVSAEPVARHTGADRSRIDIAARDAEIERLQHETFVLRSDLDRTAAALAELRQSSTWRATAPVRSFLASRPRLTRGLRRTAKLVWWTVTFQVIRRLRERRERGRARHGARGYADWIRAYDTISHEDVEALRNANALLTTQPLISVVMPVFEPEEHFLREAIESVLAQTYENWELCIADDASAHACVQRVLDELQICDARVKMVTRKTNDGISAASNDALELASGEWIALLDHDGILRPHALFMIARTVENHPGVMYIYSDEDKIDESGARIDPYFKPDWNRTLFYSQNYICHVSAFRRHLATRCGGFRAAFDGSQNWDLFLRMTAAITPEAIHHIPHVLYHCRALPSATDSIVDAKTCAVDAATRALKDRLTADGVQADVHTIRGSYNQVRYRLPADPPGVSIVIPTTGKLRFLEQCIEGVLRRTDYPNLKVLLVLSKDAMNVIEQRSYLEEIATDPRVRLLLHDDRPFNFSWVNNWAVSQVDDSIICFLNDDTDPISEGWLRSMVGHLLQEGVGAVGAKLYYPDGTIQHAGVVLGLGGVADHLYRSLPRESDGYFGRAKLDQDLSCVTAGCMLMRKAVFDDLGGFDESWGVAFNDVDLCIRIREAGWRIVWTPSAELYHRESISLGRHDAPARRAQFEDEVRMLRERWGAILDRDPHYNPNLSLERQWDLAFPPRVAYPWRAATEAEAIDRSPR</sequence>
<dbReference type="InterPro" id="IPR029063">
    <property type="entry name" value="SAM-dependent_MTases_sf"/>
</dbReference>
<comment type="caution">
    <text evidence="2">The sequence shown here is derived from an EMBL/GenBank/DDBJ whole genome shotgun (WGS) entry which is preliminary data.</text>
</comment>
<reference evidence="3" key="2">
    <citation type="journal article" date="2019" name="MicrobiologyOpen">
        <title>High-quality draft genome sequence of Gaiella occulta isolated from a 150 meter deep mineral water borehole and comparison with the genome sequences of other deep-branching lineages of the phylum Actinobacteria.</title>
        <authorList>
            <person name="Severino R."/>
            <person name="Froufe H.J.C."/>
            <person name="Barroso C."/>
            <person name="Albuquerque L."/>
            <person name="Lobo-da-Cunha A."/>
            <person name="da Costa M.S."/>
            <person name="Egas C."/>
        </authorList>
    </citation>
    <scope>NUCLEOTIDE SEQUENCE [LARGE SCALE GENOMIC DNA]</scope>
    <source>
        <strain evidence="3">F2-233</strain>
    </source>
</reference>
<keyword evidence="3" id="KW-1185">Reference proteome</keyword>
<dbReference type="SUPFAM" id="SSF53448">
    <property type="entry name" value="Nucleotide-diphospho-sugar transferases"/>
    <property type="match status" value="2"/>
</dbReference>
<feature type="domain" description="Glycosyltransferase 2-like" evidence="1">
    <location>
        <begin position="380"/>
        <end position="534"/>
    </location>
</feature>
<dbReference type="Pfam" id="PF00535">
    <property type="entry name" value="Glycos_transf_2"/>
    <property type="match status" value="1"/>
</dbReference>
<dbReference type="PANTHER" id="PTHR43179">
    <property type="entry name" value="RHAMNOSYLTRANSFERASE WBBL"/>
    <property type="match status" value="1"/>
</dbReference>
<evidence type="ECO:0000313" key="2">
    <source>
        <dbReference type="EMBL" id="RDI74261.1"/>
    </source>
</evidence>
<keyword evidence="2" id="KW-0808">Transferase</keyword>
<dbReference type="InterPro" id="IPR001173">
    <property type="entry name" value="Glyco_trans_2-like"/>
</dbReference>
<gene>
    <name evidence="2" type="ORF">Gocc_1837</name>
</gene>
<dbReference type="Gene3D" id="3.90.550.10">
    <property type="entry name" value="Spore Coat Polysaccharide Biosynthesis Protein SpsA, Chain A"/>
    <property type="match status" value="2"/>
</dbReference>
<dbReference type="SUPFAM" id="SSF53335">
    <property type="entry name" value="S-adenosyl-L-methionine-dependent methyltransferases"/>
    <property type="match status" value="1"/>
</dbReference>
<dbReference type="Proteomes" id="UP000254134">
    <property type="component" value="Unassembled WGS sequence"/>
</dbReference>
<dbReference type="Gene3D" id="3.40.50.150">
    <property type="entry name" value="Vaccinia Virus protein VP39"/>
    <property type="match status" value="1"/>
</dbReference>
<proteinExistence type="predicted"/>